<evidence type="ECO:0000313" key="4">
    <source>
        <dbReference type="Proteomes" id="UP000306050"/>
    </source>
</evidence>
<feature type="compositionally biased region" description="Basic and acidic residues" evidence="2">
    <location>
        <begin position="411"/>
        <end position="441"/>
    </location>
</feature>
<organism evidence="3 4">
    <name type="scientific">Sporisorium graminicola</name>
    <dbReference type="NCBI Taxonomy" id="280036"/>
    <lineage>
        <taxon>Eukaryota</taxon>
        <taxon>Fungi</taxon>
        <taxon>Dikarya</taxon>
        <taxon>Basidiomycota</taxon>
        <taxon>Ustilaginomycotina</taxon>
        <taxon>Ustilaginomycetes</taxon>
        <taxon>Ustilaginales</taxon>
        <taxon>Ustilaginaceae</taxon>
        <taxon>Sporisorium</taxon>
    </lineage>
</organism>
<name>A0A4U7KVQ9_9BASI</name>
<feature type="compositionally biased region" description="Acidic residues" evidence="2">
    <location>
        <begin position="288"/>
        <end position="302"/>
    </location>
</feature>
<feature type="region of interest" description="Disordered" evidence="2">
    <location>
        <begin position="273"/>
        <end position="302"/>
    </location>
</feature>
<keyword evidence="4" id="KW-1185">Reference proteome</keyword>
<comment type="subunit">
    <text evidence="1">Component of the Mediator complex.</text>
</comment>
<protein>
    <recommendedName>
        <fullName evidence="1">Mediator of RNA polymerase II transcription subunit 17</fullName>
    </recommendedName>
    <alternativeName>
        <fullName evidence="1">Mediator complex subunit 17</fullName>
    </alternativeName>
</protein>
<comment type="caution">
    <text evidence="3">The sequence shown here is derived from an EMBL/GenBank/DDBJ whole genome shotgun (WGS) entry which is preliminary data.</text>
</comment>
<comment type="function">
    <text evidence="1">Component of the Mediator complex, a coactivator involved in the regulated transcription of nearly all RNA polymerase II-dependent genes. Mediator functions as a bridge to convey information from gene-specific regulatory proteins to the basal RNA polymerase II transcription machinery. Mediator is recruited to promoters by direct interactions with regulatory proteins and serves as a scaffold for the assembly of a functional preinitiation complex with RNA polymerase II and the general transcription factors.</text>
</comment>
<dbReference type="EMBL" id="SRRM01000007">
    <property type="protein sequence ID" value="TKY88784.1"/>
    <property type="molecule type" value="Genomic_DNA"/>
</dbReference>
<evidence type="ECO:0000313" key="3">
    <source>
        <dbReference type="EMBL" id="TKY88784.1"/>
    </source>
</evidence>
<sequence length="913" mass="96715">MSRTSDAGPSTLPAPPTKEVELSVEPVHIYTDPDSYPSNTAGASHSILDAFERERKLQDVTADGTNVFVTRKPASVQLGEDVRRLWAERGDFSRFRSSQLIRNKRDREQESAVSSSSDDDEDDEGKEAEEGKGKKKGDSDEDATAAGLLRRTGEKVGGTIAESEFVEMRNTVLGNLDVAHFNSIHAHQLLGMLIKQHRSATSSGPTNTTAAAGRKGSPAPSVGGQSARSGSTTTAPPPAKAPLGIFTHLNTAREEEFVLDPLAISLSRTSLNSSTAVRRNLSHRDDNPDADDLEDDDDDEYAADPSSAAYGLKQARREIEAAPGFREAKLREFKVVLETKRKAIANAAELLSSAAGELRASQAPNRERWRPLIGLHGRGWGLTPGRPLLDVERFGVSAVEEEEEQLEEGDADKAHRDDPDEEGDTGKASKTESGKKREGPKKTAAGAAGLQGFGTPIITSDGKVKDEGARDAWIGFGLPEAPIELRRRTLAYWADSPSSSAPGTAEELKQKLVFPDRMHRRLRVRFVLWPPTGGSEPQQKERERLEWSSDPSSSSSSTAAEQKDSAGSGGGGGAVVAGAVLDQELQQASREATDELVFGDVVAQARKLPPSFGVRLTATSVRIVLTKRLDLVVELVPTSSASASATDEDGVQADKQEARYAPHAALLLAFLRMGPLRKYQAFVAATETARRSDAGARAAAIKAVALAVPKKSTAAATASSKADASSGSGSGAAKGGIAAGGKASSAALSKLDSVGPILVGLHYWSFVYRLGARLAALQQRARDQNLTITVQLVPLTNTTTSTAATASTALAKLNSLAAVLSSVVDATPCPPVSASGGESGAAAAQGHARVFLQQNGSRKLVCTLTFAQPSLLSVQFAEPALHDGRAQRVRLTTKPLAVDLDTLDRLLVQQLRL</sequence>
<feature type="region of interest" description="Disordered" evidence="2">
    <location>
        <begin position="398"/>
        <end position="462"/>
    </location>
</feature>
<dbReference type="AlphaFoldDB" id="A0A4U7KVQ9"/>
<evidence type="ECO:0000256" key="1">
    <source>
        <dbReference type="RuleBase" id="RU364140"/>
    </source>
</evidence>
<evidence type="ECO:0000256" key="2">
    <source>
        <dbReference type="SAM" id="MobiDB-lite"/>
    </source>
</evidence>
<feature type="compositionally biased region" description="Low complexity" evidence="2">
    <location>
        <begin position="548"/>
        <end position="557"/>
    </location>
</feature>
<comment type="similarity">
    <text evidence="1">Belongs to the Mediator complex subunit 17 family.</text>
</comment>
<keyword evidence="1" id="KW-0010">Activator</keyword>
<dbReference type="GO" id="GO:0006357">
    <property type="term" value="P:regulation of transcription by RNA polymerase II"/>
    <property type="evidence" value="ECO:0007669"/>
    <property type="project" value="InterPro"/>
</dbReference>
<keyword evidence="1" id="KW-0804">Transcription</keyword>
<feature type="region of interest" description="Disordered" evidence="2">
    <location>
        <begin position="103"/>
        <end position="151"/>
    </location>
</feature>
<dbReference type="GO" id="GO:0003712">
    <property type="term" value="F:transcription coregulator activity"/>
    <property type="evidence" value="ECO:0007669"/>
    <property type="project" value="InterPro"/>
</dbReference>
<feature type="compositionally biased region" description="Acidic residues" evidence="2">
    <location>
        <begin position="117"/>
        <end position="127"/>
    </location>
</feature>
<feature type="region of interest" description="Disordered" evidence="2">
    <location>
        <begin position="1"/>
        <end position="22"/>
    </location>
</feature>
<feature type="region of interest" description="Disordered" evidence="2">
    <location>
        <begin position="197"/>
        <end position="242"/>
    </location>
</feature>
<feature type="region of interest" description="Disordered" evidence="2">
    <location>
        <begin position="529"/>
        <end position="571"/>
    </location>
</feature>
<dbReference type="Pfam" id="PF10156">
    <property type="entry name" value="Med17"/>
    <property type="match status" value="1"/>
</dbReference>
<feature type="compositionally biased region" description="Polar residues" evidence="2">
    <location>
        <begin position="199"/>
        <end position="210"/>
    </location>
</feature>
<comment type="subcellular location">
    <subcellularLocation>
        <location evidence="1">Nucleus</location>
    </subcellularLocation>
</comment>
<reference evidence="3 4" key="1">
    <citation type="submission" date="2019-05" db="EMBL/GenBank/DDBJ databases">
        <title>Sporisorium graminicola CBS 10092 draft sequencing and annotation.</title>
        <authorList>
            <person name="Solano-Gonzalez S."/>
            <person name="Caddick M.X."/>
            <person name="Darby A."/>
        </authorList>
    </citation>
    <scope>NUCLEOTIDE SEQUENCE [LARGE SCALE GENOMIC DNA]</scope>
    <source>
        <strain evidence="3 4">CBS 10092</strain>
    </source>
</reference>
<feature type="compositionally biased region" description="Acidic residues" evidence="2">
    <location>
        <begin position="399"/>
        <end position="410"/>
    </location>
</feature>
<keyword evidence="1" id="KW-0539">Nucleus</keyword>
<dbReference type="Proteomes" id="UP000306050">
    <property type="component" value="Chromosome SGRAM_14"/>
</dbReference>
<feature type="compositionally biased region" description="Basic and acidic residues" evidence="2">
    <location>
        <begin position="538"/>
        <end position="547"/>
    </location>
</feature>
<feature type="compositionally biased region" description="Basic and acidic residues" evidence="2">
    <location>
        <begin position="128"/>
        <end position="138"/>
    </location>
</feature>
<dbReference type="InterPro" id="IPR019313">
    <property type="entry name" value="Mediator_Med17"/>
</dbReference>
<keyword evidence="1" id="KW-0805">Transcription regulation</keyword>
<dbReference type="OrthoDB" id="1902587at2759"/>
<accession>A0A4U7KVQ9</accession>
<proteinExistence type="inferred from homology"/>
<dbReference type="GO" id="GO:0016592">
    <property type="term" value="C:mediator complex"/>
    <property type="evidence" value="ECO:0007669"/>
    <property type="project" value="InterPro"/>
</dbReference>
<gene>
    <name evidence="1" type="primary">MED17</name>
    <name evidence="3" type="ORF">EX895_002415</name>
</gene>